<protein>
    <submittedName>
        <fullName evidence="1">Uncharacterized protein</fullName>
    </submittedName>
</protein>
<sequence>MLSLIIFMVLFFLWNLLFSINVIFNDYFHVAYIKVSMKNFI</sequence>
<dbReference type="KEGG" id="xne:XNC1_2446"/>
<organism evidence="1 2">
    <name type="scientific">Xenorhabdus nematophila (strain ATCC 19061 / DSM 3370 / CCUG 14189 / LMG 1036 / NCIMB 9965 / AN6)</name>
    <dbReference type="NCBI Taxonomy" id="406817"/>
    <lineage>
        <taxon>Bacteria</taxon>
        <taxon>Pseudomonadati</taxon>
        <taxon>Pseudomonadota</taxon>
        <taxon>Gammaproteobacteria</taxon>
        <taxon>Enterobacterales</taxon>
        <taxon>Morganellaceae</taxon>
        <taxon>Xenorhabdus</taxon>
    </lineage>
</organism>
<gene>
    <name evidence="1" type="ordered locus">XNC1_2446</name>
</gene>
<dbReference type="HOGENOM" id="CLU_3278944_0_0_6"/>
<dbReference type="AlphaFoldDB" id="D3VGR9"/>
<reference evidence="1 2" key="1">
    <citation type="journal article" date="2011" name="PLoS ONE">
        <title>The entomopathogenic bacterial endosymbionts xenorhabdus and photorhabdus: convergent lifestyles from divergent genomes.</title>
        <authorList>
            <person name="Chaston J.M."/>
            <person name="Suen G."/>
            <person name="Tucker S.L."/>
            <person name="Andersen A.W."/>
            <person name="Bhasin A."/>
            <person name="Bode E."/>
            <person name="Bode H.B."/>
            <person name="Brachmann A.O."/>
            <person name="Cowles C.E."/>
            <person name="Cowles K.N."/>
            <person name="Darby C."/>
            <person name="de Leon L."/>
            <person name="Drace K."/>
            <person name="Du Z."/>
            <person name="Givaudan A."/>
            <person name="Herbert Tran E.E."/>
            <person name="Jewell K.A."/>
            <person name="Knack J.J."/>
            <person name="Krasomil-Osterfeld K.C."/>
            <person name="Kukor R."/>
            <person name="Lanois A."/>
            <person name="Latreille P."/>
            <person name="Leimgruber N.K."/>
            <person name="Lipke C.M."/>
            <person name="Liu R."/>
            <person name="Lu X."/>
            <person name="Martens E.C."/>
            <person name="Marri P.R."/>
            <person name="Medigue C."/>
            <person name="Menard M.L."/>
            <person name="Miller N.M."/>
            <person name="Morales-Soto N."/>
            <person name="Norton S."/>
            <person name="Ogier J.C."/>
            <person name="Orchard S.S."/>
            <person name="Park D."/>
            <person name="Park Y."/>
            <person name="Qurollo B.A."/>
            <person name="Sugar D.R."/>
            <person name="Richards G.R."/>
            <person name="Rouy Z."/>
            <person name="Slominski B."/>
            <person name="Slominski K."/>
            <person name="Snyder H."/>
            <person name="Tjaden B.C."/>
            <person name="van der Hoeven R."/>
            <person name="Welch R.D."/>
            <person name="Wheeler C."/>
            <person name="Xiang B."/>
            <person name="Barbazuk B."/>
            <person name="Gaudriault S."/>
            <person name="Goodner B."/>
            <person name="Slater S.C."/>
            <person name="Forst S."/>
            <person name="Goldman B.S."/>
            <person name="Goodrich-Blair H."/>
        </authorList>
    </citation>
    <scope>NUCLEOTIDE SEQUENCE [LARGE SCALE GENOMIC DNA]</scope>
    <source>
        <strain evidence="2">ATCC 19061 / DSM 3370 / CCUG 14189 / LMG 1036 / NCIMB 9965 / AN6</strain>
    </source>
</reference>
<proteinExistence type="predicted"/>
<evidence type="ECO:0000313" key="1">
    <source>
        <dbReference type="EMBL" id="CBJ90505.1"/>
    </source>
</evidence>
<keyword evidence="2" id="KW-1185">Reference proteome</keyword>
<dbReference type="Proteomes" id="UP000008075">
    <property type="component" value="Chromosome"/>
</dbReference>
<dbReference type="EMBL" id="FN667742">
    <property type="protein sequence ID" value="CBJ90505.1"/>
    <property type="molecule type" value="Genomic_DNA"/>
</dbReference>
<name>D3VGR9_XENNA</name>
<evidence type="ECO:0000313" key="2">
    <source>
        <dbReference type="Proteomes" id="UP000008075"/>
    </source>
</evidence>
<accession>D3VGR9</accession>